<accession>A0A0A1HAZ8</accession>
<evidence type="ECO:0000256" key="1">
    <source>
        <dbReference type="SAM" id="SignalP"/>
    </source>
</evidence>
<organism evidence="3">
    <name type="scientific">Apalone spinifera</name>
    <name type="common">Spiny softshell turtle</name>
    <name type="synonym">Trionyx spiniferus</name>
    <dbReference type="NCBI Taxonomy" id="55534"/>
    <lineage>
        <taxon>Eukaryota</taxon>
        <taxon>Metazoa</taxon>
        <taxon>Chordata</taxon>
        <taxon>Craniata</taxon>
        <taxon>Vertebrata</taxon>
        <taxon>Euteleostomi</taxon>
        <taxon>Archelosauria</taxon>
        <taxon>Testudinata</taxon>
        <taxon>Testudines</taxon>
        <taxon>Cryptodira</taxon>
        <taxon>Trionychia</taxon>
        <taxon>Trionychidae</taxon>
        <taxon>Apalone</taxon>
    </lineage>
</organism>
<reference evidence="3" key="1">
    <citation type="submission" date="2012-10" db="EMBL/GenBank/DDBJ databases">
        <title>Identification of beta-defensin-like peptides from the skin of the soft-shelled turtle Apalone spinifera.</title>
        <authorList>
            <person name="Dalla Valle L."/>
            <person name="Benato F."/>
            <person name="Skobo T."/>
            <person name="Alibardi L."/>
        </authorList>
    </citation>
    <scope>NUCLEOTIDE SEQUENCE</scope>
    <source>
        <tissue evidence="3">Skin</tissue>
    </source>
</reference>
<feature type="signal peptide" evidence="1">
    <location>
        <begin position="1"/>
        <end position="21"/>
    </location>
</feature>
<dbReference type="Pfam" id="PF00711">
    <property type="entry name" value="Defensin_beta"/>
    <property type="match status" value="1"/>
</dbReference>
<dbReference type="InterPro" id="IPR001855">
    <property type="entry name" value="Defensin_beta-like"/>
</dbReference>
<feature type="domain" description="Beta-defensin-like" evidence="2">
    <location>
        <begin position="29"/>
        <end position="60"/>
    </location>
</feature>
<dbReference type="AlphaFoldDB" id="A0A0A1HAZ8"/>
<dbReference type="GO" id="GO:0006952">
    <property type="term" value="P:defense response"/>
    <property type="evidence" value="ECO:0007669"/>
    <property type="project" value="InterPro"/>
</dbReference>
<proteinExistence type="evidence at transcript level"/>
<feature type="chain" id="PRO_5001975454" evidence="1">
    <location>
        <begin position="22"/>
        <end position="61"/>
    </location>
</feature>
<name>A0A0A1HAZ8_APASP</name>
<sequence length="61" mass="7192">MKILYLLFAALFLMMQAGVEGRCTPRSILRCRLKGGWCYPRQCPYFRRRIGQCCTRHTCCN</sequence>
<evidence type="ECO:0000259" key="2">
    <source>
        <dbReference type="Pfam" id="PF00711"/>
    </source>
</evidence>
<dbReference type="EMBL" id="HF542110">
    <property type="protein sequence ID" value="CCN25655.1"/>
    <property type="molecule type" value="mRNA"/>
</dbReference>
<protein>
    <submittedName>
        <fullName evidence="3">As-beta-defensin-4</fullName>
    </submittedName>
</protein>
<keyword evidence="1" id="KW-0732">Signal</keyword>
<gene>
    <name evidence="3" type="primary">AsBD4</name>
</gene>
<dbReference type="GO" id="GO:0005576">
    <property type="term" value="C:extracellular region"/>
    <property type="evidence" value="ECO:0007669"/>
    <property type="project" value="InterPro"/>
</dbReference>
<dbReference type="SUPFAM" id="SSF57392">
    <property type="entry name" value="Defensin-like"/>
    <property type="match status" value="1"/>
</dbReference>
<evidence type="ECO:0000313" key="3">
    <source>
        <dbReference type="EMBL" id="CCN25655.1"/>
    </source>
</evidence>